<proteinExistence type="predicted"/>
<dbReference type="EMBL" id="JAWDJW010002969">
    <property type="protein sequence ID" value="KAK3077331.1"/>
    <property type="molecule type" value="Genomic_DNA"/>
</dbReference>
<comment type="caution">
    <text evidence="1">The sequence shown here is derived from an EMBL/GenBank/DDBJ whole genome shotgun (WGS) entry which is preliminary data.</text>
</comment>
<evidence type="ECO:0000313" key="2">
    <source>
        <dbReference type="Proteomes" id="UP001186974"/>
    </source>
</evidence>
<organism evidence="1 2">
    <name type="scientific">Coniosporium uncinatum</name>
    <dbReference type="NCBI Taxonomy" id="93489"/>
    <lineage>
        <taxon>Eukaryota</taxon>
        <taxon>Fungi</taxon>
        <taxon>Dikarya</taxon>
        <taxon>Ascomycota</taxon>
        <taxon>Pezizomycotina</taxon>
        <taxon>Dothideomycetes</taxon>
        <taxon>Dothideomycetes incertae sedis</taxon>
        <taxon>Coniosporium</taxon>
    </lineage>
</organism>
<protein>
    <submittedName>
        <fullName evidence="1">Uncharacterized protein</fullName>
    </submittedName>
</protein>
<accession>A0ACC3DKV6</accession>
<dbReference type="Proteomes" id="UP001186974">
    <property type="component" value="Unassembled WGS sequence"/>
</dbReference>
<reference evidence="1" key="1">
    <citation type="submission" date="2024-09" db="EMBL/GenBank/DDBJ databases">
        <title>Black Yeasts Isolated from many extreme environments.</title>
        <authorList>
            <person name="Coleine C."/>
            <person name="Stajich J.E."/>
            <person name="Selbmann L."/>
        </authorList>
    </citation>
    <scope>NUCLEOTIDE SEQUENCE</scope>
    <source>
        <strain evidence="1">CCFEE 5737</strain>
    </source>
</reference>
<evidence type="ECO:0000313" key="1">
    <source>
        <dbReference type="EMBL" id="KAK3077331.1"/>
    </source>
</evidence>
<gene>
    <name evidence="1" type="ORF">LTS18_010559</name>
</gene>
<sequence length="442" mass="47626">MYASDAVEMQSIEAGQIGVIVGLKQARTGDTLISVAGMNPGRGPPAPLNTLQLRPIDVPPPVFFTSVEPNSLSEEKNVYDTLNLLLREDPSLHLAQDPESGQTHLSGMGELHLEIARDRLIQDFKAKATIGKIEIGYREHLLGVSPTITEKVDREIAGKITRASCTIAVTPLDDTASELPKINENHAQRLYMPDNNVLTILHPSLTVRGKAAEADGSSLPPHLTMPSIISAFKDGVSAGLARGPQYSYPMHSTHITIHLDPTTQILPETSPTALSTAARLAMQKALRSARETAGTVMMEPVMMVNISVLEDDLGAVVHDISSARGGQVLSLDTDDTLPGTAANATSHTEDEDTPIIDPRRIYVPPDPFGSGLSGSYSGTQYSLPSTQQRKVVARVPLKEMVGYLKYLRALTGGRGTFVMAVDRFERMGSQRMKAVIVELRGG</sequence>
<name>A0ACC3DKV6_9PEZI</name>
<keyword evidence="2" id="KW-1185">Reference proteome</keyword>